<accession>A0ABV5GD43</accession>
<gene>
    <name evidence="2" type="ORF">ACFFUU_03125</name>
</gene>
<name>A0ABV5GD43_9FLAO</name>
<organism evidence="2 3">
    <name type="scientific">Flavobacterium paronense</name>
    <dbReference type="NCBI Taxonomy" id="1392775"/>
    <lineage>
        <taxon>Bacteria</taxon>
        <taxon>Pseudomonadati</taxon>
        <taxon>Bacteroidota</taxon>
        <taxon>Flavobacteriia</taxon>
        <taxon>Flavobacteriales</taxon>
        <taxon>Flavobacteriaceae</taxon>
        <taxon>Flavobacterium</taxon>
    </lineage>
</organism>
<evidence type="ECO:0000256" key="1">
    <source>
        <dbReference type="SAM" id="SignalP"/>
    </source>
</evidence>
<feature type="signal peptide" evidence="1">
    <location>
        <begin position="1"/>
        <end position="28"/>
    </location>
</feature>
<dbReference type="Proteomes" id="UP001589576">
    <property type="component" value="Unassembled WGS sequence"/>
</dbReference>
<evidence type="ECO:0000313" key="3">
    <source>
        <dbReference type="Proteomes" id="UP001589576"/>
    </source>
</evidence>
<sequence>MKAKFTLLIKTVVFTFSLFFLATLNVSAQTAIASWTYDSVQGTISNPTPNFGTGTSSVVNLVTTPATASGLSSTTGCGPANSGSGWQHPTFNPGSSNEVNGVQFNSGTTGYTNILFTWDQRFSKSSPNTVRLQYTTNGSTWTNFTMTGANTTICAGSINVNGCFENNTVDSYRRIRVDLSSIVAANNNANFGIRLLASYYQSTGQYRQTSTPATVATNTGTWRFDNVSFLGTPPTVGAILSGSSTICPSSSGNINVTITGGTSPYTVVYTDGTTNYTVNSYTSGSNITVSPGSTTTYTLISVNDNASLPITPTSGSAVITVDAGISPSFISSAGATACANTNVVYTTQAGMDNYSWTFLKGASAAVLGTDYIITAGSTATETVTIQWLLASGTATFSASATYSTCLGASATSTTTVYAFNTGAITTTGQSICSGGSPSLIGSATDASGGNAGITYEWQANGIPISGATSSTYTPPSGLTATTTYTRWVNDAICNTTPTQSSGSWIVTVYPTFSVGAINTTGQTICSGGTPTIIGSATAASGGDGIITYKWQANGVDIASSNSATYTPTAGLTVTTTYTRWVKDGTCNTTFTQSTGSWTVTVYAAFTAGAINSTGQAVCLNGDPAVIGSTTAASGGDGTITYKWQANGVDIPSSNSATYDPPAGIVTATTYTRWAKDGTCNTTFTLSTGSWFVSINALPTVSFTGSPPGATLCSSASAIYTTQASQSNYVWVVPGTSGIDYNITAGGIGSSNNSVTLTWLTAGSKTVSVNYTNVSGCTAATAKTNTTIVSIVPTISVQHSMAAQTVCQGTAFTPLSVTTTGTVTGYQWYVRTSYGTGAATGGGPILGATSSSYTPPSASPTVLSNFYYVVVSNTASCTTRSTNCTLAYTVNATSVGGSVAGSATVCTGTNSTTLTLSGHTGSITKWQSSTVSDFSSSVTDIANTTTTLTATNLSVTTYYRAVITSGVCLSANSAIATVTVSPVSIGGSIAGSTTVCSGTNSTTLTLSGQTGSITKWQSSTVSDFSASVTDIANTTTTLTATNLTVPTYYRAVITSGACTSANSATASITVNPVSAGGTIAGAGTICSSTTSTTLTLSGQTGTIVKWQSSTVSDFSASVTDIANTTTTLVATNLTATTYYRAVVQNNPCSTANSAVAQITLKTTTWDGFTWDNGAPDTTTKAIFGALYNSAGSGAGDLQACALHVLSGAIVTVKSGDSFTIQNEINVDGAPLPAALIMENASNLIQVNTVVNTDYVYYRRTTTPVRKYDYTYWSSPVSNQLLSTFSPNSAYYYLWNNIAPSTYNWSFVAPSSSMAVARGYIIRTPDIAPYNTATANTWSGEFFGVPNNGTITTPIVLSGANDLNLIGNPYPSAIDADSFLTFNKPSNGGVLGGTLFFWTHNTPITAYNYSGNDYASYNLTGGIGTRAALSSPCSGCNNAIPNGKIGAGQSFFVLAAGTGNATFNNTMRFGANNQFYKTNLLVNTIEKNRLWIDISNSDGLYKQLLVGYIEGATNAYDLEFDGNSVDAGNAIMMYSILGDKKLGIQGRALPFDTNDEIPLGYKSATAGNFVINLSDYDGFFTNQEVYLEDTFLNEIHNLKTGSYSFATEIGTFDTRFKLIFSSSALGVPTVSASSFIVYNTNNHITVNSGSEPMQEIGVYDLEGRIIGKYNTHNVSEFRFETPTKNQVLLLKIVTADNKVYFKKVFS</sequence>
<dbReference type="RefSeq" id="WP_290284758.1">
    <property type="nucleotide sequence ID" value="NZ_JAUFQN010000019.1"/>
</dbReference>
<reference evidence="2 3" key="1">
    <citation type="submission" date="2024-09" db="EMBL/GenBank/DDBJ databases">
        <authorList>
            <person name="Sun Q."/>
            <person name="Mori K."/>
        </authorList>
    </citation>
    <scope>NUCLEOTIDE SEQUENCE [LARGE SCALE GENOMIC DNA]</scope>
    <source>
        <strain evidence="2 3">CECT 8460</strain>
    </source>
</reference>
<protein>
    <submittedName>
        <fullName evidence="2">Beta strand repeat-containing protein</fullName>
    </submittedName>
</protein>
<dbReference type="InterPro" id="IPR013783">
    <property type="entry name" value="Ig-like_fold"/>
</dbReference>
<keyword evidence="3" id="KW-1185">Reference proteome</keyword>
<comment type="caution">
    <text evidence="2">The sequence shown here is derived from an EMBL/GenBank/DDBJ whole genome shotgun (WGS) entry which is preliminary data.</text>
</comment>
<feature type="chain" id="PRO_5045927821" evidence="1">
    <location>
        <begin position="29"/>
        <end position="1704"/>
    </location>
</feature>
<keyword evidence="1" id="KW-0732">Signal</keyword>
<dbReference type="EMBL" id="JBHMFB010000008">
    <property type="protein sequence ID" value="MFB9088586.1"/>
    <property type="molecule type" value="Genomic_DNA"/>
</dbReference>
<proteinExistence type="predicted"/>
<evidence type="ECO:0000313" key="2">
    <source>
        <dbReference type="EMBL" id="MFB9088586.1"/>
    </source>
</evidence>
<dbReference type="Gene3D" id="2.60.40.10">
    <property type="entry name" value="Immunoglobulins"/>
    <property type="match status" value="1"/>
</dbReference>